<dbReference type="EMBL" id="SBLB01000018">
    <property type="protein sequence ID" value="RYC66247.1"/>
    <property type="molecule type" value="Genomic_DNA"/>
</dbReference>
<dbReference type="AlphaFoldDB" id="A0A4Q2UBF3"/>
<evidence type="ECO:0000256" key="1">
    <source>
        <dbReference type="SAM" id="MobiDB-lite"/>
    </source>
</evidence>
<feature type="compositionally biased region" description="Basic and acidic residues" evidence="1">
    <location>
        <begin position="114"/>
        <end position="124"/>
    </location>
</feature>
<keyword evidence="3" id="KW-1185">Reference proteome</keyword>
<evidence type="ECO:0000313" key="2">
    <source>
        <dbReference type="EMBL" id="RYC66247.1"/>
    </source>
</evidence>
<protein>
    <submittedName>
        <fullName evidence="2">Uncharacterized protein</fullName>
    </submittedName>
</protein>
<dbReference type="Proteomes" id="UP000290407">
    <property type="component" value="Unassembled WGS sequence"/>
</dbReference>
<feature type="region of interest" description="Disordered" evidence="1">
    <location>
        <begin position="75"/>
        <end position="124"/>
    </location>
</feature>
<comment type="caution">
    <text evidence="2">The sequence shown here is derived from an EMBL/GenBank/DDBJ whole genome shotgun (WGS) entry which is preliminary data.</text>
</comment>
<dbReference type="RefSeq" id="WP_129607005.1">
    <property type="nucleotide sequence ID" value="NZ_SBLB01000018.1"/>
</dbReference>
<feature type="compositionally biased region" description="Basic and acidic residues" evidence="1">
    <location>
        <begin position="1"/>
        <end position="20"/>
    </location>
</feature>
<evidence type="ECO:0000313" key="3">
    <source>
        <dbReference type="Proteomes" id="UP000290407"/>
    </source>
</evidence>
<gene>
    <name evidence="2" type="ORF">EQG79_30555</name>
</gene>
<feature type="compositionally biased region" description="Polar residues" evidence="1">
    <location>
        <begin position="22"/>
        <end position="52"/>
    </location>
</feature>
<name>A0A4Q2UBF3_9BACT</name>
<feature type="region of interest" description="Disordered" evidence="1">
    <location>
        <begin position="1"/>
        <end position="57"/>
    </location>
</feature>
<sequence>MSKDLDDLIKSLPPERRATFDKAQSQIQGLKAQEQSFAQDTNPAHIPNQNAMQREAPGENAVFQHDNKAMENKYYPDQKPEMQGNSKEVDQMLSNQSKAQTIDTGKELNQQHQVSHDKEQDHER</sequence>
<proteinExistence type="predicted"/>
<accession>A0A4Q2UBF3</accession>
<reference evidence="2 3" key="1">
    <citation type="submission" date="2019-01" db="EMBL/GenBank/DDBJ databases">
        <title>Spirosoma flava sp. nov., a propanil-degrading bacterium isolated from herbicide-contaminated soil.</title>
        <authorList>
            <person name="Zhang L."/>
            <person name="Jiang J.-D."/>
        </authorList>
    </citation>
    <scope>NUCLEOTIDE SEQUENCE [LARGE SCALE GENOMIC DNA]</scope>
    <source>
        <strain evidence="2 3">TY50</strain>
    </source>
</reference>
<organism evidence="2 3">
    <name type="scientific">Spirosoma sordidisoli</name>
    <dbReference type="NCBI Taxonomy" id="2502893"/>
    <lineage>
        <taxon>Bacteria</taxon>
        <taxon>Pseudomonadati</taxon>
        <taxon>Bacteroidota</taxon>
        <taxon>Cytophagia</taxon>
        <taxon>Cytophagales</taxon>
        <taxon>Cytophagaceae</taxon>
        <taxon>Spirosoma</taxon>
    </lineage>
</organism>
<feature type="compositionally biased region" description="Polar residues" evidence="1">
    <location>
        <begin position="92"/>
        <end position="113"/>
    </location>
</feature>